<name>A0A8X8ICN2_9BACT</name>
<accession>A0A8X8ICN2</accession>
<feature type="signal peptide" evidence="1">
    <location>
        <begin position="1"/>
        <end position="18"/>
    </location>
</feature>
<dbReference type="RefSeq" id="WP_092721456.1">
    <property type="nucleotide sequence ID" value="NZ_FNNO01000001.1"/>
</dbReference>
<feature type="chain" id="PRO_5036459649" evidence="1">
    <location>
        <begin position="19"/>
        <end position="309"/>
    </location>
</feature>
<proteinExistence type="predicted"/>
<gene>
    <name evidence="2" type="ORF">SAMN05444410_101302</name>
</gene>
<sequence>MMRYYSFLLILVCFHSAAQDTSILIDKQRVTLAEVVVRNNFDYKKLLAQIKEDTTFYKAFRNLRILGFTSYNDIKMLDKKGAVKASLNSKTRQNRANGCRTMDVLEEQTTGNFYDSKRNYNYMTAELYAGLFFTKGSVCGENNIVKGRILNTSGKSGIEKHKEQLKMLFFNPGKKIPGIPFIGNKLDLYDESAHELYDYRLDIVEYHGTLAYEFSIKPKEDLGFLKNDRIVVDQMDTWFDQKTLEVLGRNYSLSYKAGVYDFDVSMEVEMTKFEGLTVPRVLRYKGNWDVIFKKRERAQFTATLFDFKK</sequence>
<comment type="caution">
    <text evidence="2">The sequence shown here is derived from an EMBL/GenBank/DDBJ whole genome shotgun (WGS) entry which is preliminary data.</text>
</comment>
<organism evidence="2 3">
    <name type="scientific">Hydrobacter penzbergensis</name>
    <dbReference type="NCBI Taxonomy" id="1235997"/>
    <lineage>
        <taxon>Bacteria</taxon>
        <taxon>Pseudomonadati</taxon>
        <taxon>Bacteroidota</taxon>
        <taxon>Chitinophagia</taxon>
        <taxon>Chitinophagales</taxon>
        <taxon>Chitinophagaceae</taxon>
        <taxon>Hydrobacter</taxon>
    </lineage>
</organism>
<evidence type="ECO:0000256" key="1">
    <source>
        <dbReference type="SAM" id="SignalP"/>
    </source>
</evidence>
<dbReference type="AlphaFoldDB" id="A0A8X8ICN2"/>
<keyword evidence="1" id="KW-0732">Signal</keyword>
<reference evidence="2 3" key="1">
    <citation type="submission" date="2016-10" db="EMBL/GenBank/DDBJ databases">
        <authorList>
            <person name="Varghese N."/>
            <person name="Submissions S."/>
        </authorList>
    </citation>
    <scope>NUCLEOTIDE SEQUENCE [LARGE SCALE GENOMIC DNA]</scope>
    <source>
        <strain evidence="2 3">DSM 25353</strain>
    </source>
</reference>
<dbReference type="EMBL" id="FNNO01000001">
    <property type="protein sequence ID" value="SDW12992.1"/>
    <property type="molecule type" value="Genomic_DNA"/>
</dbReference>
<protein>
    <submittedName>
        <fullName evidence="2">Uncharacterized protein</fullName>
    </submittedName>
</protein>
<dbReference type="Proteomes" id="UP000198711">
    <property type="component" value="Unassembled WGS sequence"/>
</dbReference>
<evidence type="ECO:0000313" key="3">
    <source>
        <dbReference type="Proteomes" id="UP000198711"/>
    </source>
</evidence>
<keyword evidence="3" id="KW-1185">Reference proteome</keyword>
<evidence type="ECO:0000313" key="2">
    <source>
        <dbReference type="EMBL" id="SDW12992.1"/>
    </source>
</evidence>